<name>H2YKL7_CIOSA</name>
<sequence>MRASSSSRVSLLRKSFAPRSPAVENTSMLSSPTVVMGGSHHNIESYPSSLPVLITEAITQADDFSEISAKLSATGWSVVVIQQRLFVWPHKPSWKCNEQRGQGVTSAPYGGWLPTHSAAHRGSRGRCCRVRSRC</sequence>
<evidence type="ECO:0000313" key="2">
    <source>
        <dbReference type="Proteomes" id="UP000007875"/>
    </source>
</evidence>
<reference evidence="2" key="1">
    <citation type="submission" date="2003-08" db="EMBL/GenBank/DDBJ databases">
        <authorList>
            <person name="Birren B."/>
            <person name="Nusbaum C."/>
            <person name="Abebe A."/>
            <person name="Abouelleil A."/>
            <person name="Adekoya E."/>
            <person name="Ait-zahra M."/>
            <person name="Allen N."/>
            <person name="Allen T."/>
            <person name="An P."/>
            <person name="Anderson M."/>
            <person name="Anderson S."/>
            <person name="Arachchi H."/>
            <person name="Armbruster J."/>
            <person name="Bachantsang P."/>
            <person name="Baldwin J."/>
            <person name="Barry A."/>
            <person name="Bayul T."/>
            <person name="Blitshsteyn B."/>
            <person name="Bloom T."/>
            <person name="Blye J."/>
            <person name="Boguslavskiy L."/>
            <person name="Borowsky M."/>
            <person name="Boukhgalter B."/>
            <person name="Brunache A."/>
            <person name="Butler J."/>
            <person name="Calixte N."/>
            <person name="Calvo S."/>
            <person name="Camarata J."/>
            <person name="Campo K."/>
            <person name="Chang J."/>
            <person name="Cheshatsang Y."/>
            <person name="Citroen M."/>
            <person name="Collymore A."/>
            <person name="Considine T."/>
            <person name="Cook A."/>
            <person name="Cooke P."/>
            <person name="Corum B."/>
            <person name="Cuomo C."/>
            <person name="David R."/>
            <person name="Dawoe T."/>
            <person name="Degray S."/>
            <person name="Dodge S."/>
            <person name="Dooley K."/>
            <person name="Dorje P."/>
            <person name="Dorjee K."/>
            <person name="Dorris L."/>
            <person name="Duffey N."/>
            <person name="Dupes A."/>
            <person name="Elkins T."/>
            <person name="Engels R."/>
            <person name="Erickson J."/>
            <person name="Farina A."/>
            <person name="Faro S."/>
            <person name="Ferreira P."/>
            <person name="Fischer H."/>
            <person name="Fitzgerald M."/>
            <person name="Foley K."/>
            <person name="Gage D."/>
            <person name="Galagan J."/>
            <person name="Gearin G."/>
            <person name="Gnerre S."/>
            <person name="Gnirke A."/>
            <person name="Goyette A."/>
            <person name="Graham J."/>
            <person name="Grandbois E."/>
            <person name="Gyaltsen K."/>
            <person name="Hafez N."/>
            <person name="Hagopian D."/>
            <person name="Hagos B."/>
            <person name="Hall J."/>
            <person name="Hatcher B."/>
            <person name="Heller A."/>
            <person name="Higgins H."/>
            <person name="Honan T."/>
            <person name="Horn A."/>
            <person name="Houde N."/>
            <person name="Hughes L."/>
            <person name="Hulme W."/>
            <person name="Husby E."/>
            <person name="Iliev I."/>
            <person name="Jaffe D."/>
            <person name="Jones C."/>
            <person name="Kamal M."/>
            <person name="Kamat A."/>
            <person name="Kamvysselis M."/>
            <person name="Karlsson E."/>
            <person name="Kells C."/>
            <person name="Kieu A."/>
            <person name="Kisner P."/>
            <person name="Kodira C."/>
            <person name="Kulbokas E."/>
            <person name="Labutti K."/>
            <person name="Lama D."/>
            <person name="Landers T."/>
            <person name="Leger J."/>
            <person name="Levine S."/>
            <person name="Lewis D."/>
            <person name="Lewis T."/>
            <person name="Lindblad-toh K."/>
            <person name="Liu X."/>
            <person name="Lokyitsang T."/>
            <person name="Lokyitsang Y."/>
            <person name="Lucien O."/>
            <person name="Lui A."/>
            <person name="Ma L.J."/>
            <person name="Mabbitt R."/>
            <person name="Macdonald J."/>
            <person name="Maclean C."/>
            <person name="Major J."/>
            <person name="Manning J."/>
            <person name="Marabella R."/>
            <person name="Maru K."/>
            <person name="Matthews C."/>
            <person name="Mauceli E."/>
            <person name="Mccarthy M."/>
            <person name="Mcdonough S."/>
            <person name="Mcghee T."/>
            <person name="Meldrim J."/>
            <person name="Meneus L."/>
            <person name="Mesirov J."/>
            <person name="Mihalev A."/>
            <person name="Mihova T."/>
            <person name="Mikkelsen T."/>
            <person name="Mlenga V."/>
            <person name="Moru K."/>
            <person name="Mozes J."/>
            <person name="Mulrain L."/>
            <person name="Munson G."/>
            <person name="Naylor J."/>
            <person name="Newes C."/>
            <person name="Nguyen C."/>
            <person name="Nguyen N."/>
            <person name="Nguyen T."/>
            <person name="Nicol R."/>
            <person name="Nielsen C."/>
            <person name="Nizzari M."/>
            <person name="Norbu C."/>
            <person name="Norbu N."/>
            <person name="O'donnell P."/>
            <person name="Okoawo O."/>
            <person name="O'leary S."/>
            <person name="Omotosho B."/>
            <person name="O'neill K."/>
            <person name="Osman S."/>
            <person name="Parker S."/>
            <person name="Perrin D."/>
            <person name="Phunkhang P."/>
            <person name="Piqani B."/>
            <person name="Purcell S."/>
            <person name="Rachupka T."/>
            <person name="Ramasamy U."/>
            <person name="Rameau R."/>
            <person name="Ray V."/>
            <person name="Raymond C."/>
            <person name="Retta R."/>
            <person name="Richardson S."/>
            <person name="Rise C."/>
            <person name="Rodriguez J."/>
            <person name="Rogers J."/>
            <person name="Rogov P."/>
            <person name="Rutman M."/>
            <person name="Schupbach R."/>
            <person name="Seaman C."/>
            <person name="Settipalli S."/>
            <person name="Sharpe T."/>
            <person name="Sheridan J."/>
            <person name="Sherpa N."/>
            <person name="Shi J."/>
            <person name="Smirnov S."/>
            <person name="Smith C."/>
            <person name="Sougnez C."/>
            <person name="Spencer B."/>
            <person name="Stalker J."/>
            <person name="Stange-thomann N."/>
            <person name="Stavropoulos S."/>
            <person name="Stetson K."/>
            <person name="Stone C."/>
            <person name="Stone S."/>
            <person name="Stubbs M."/>
            <person name="Talamas J."/>
            <person name="Tchuinga P."/>
            <person name="Tenzing P."/>
            <person name="Tesfaye S."/>
            <person name="Theodore J."/>
            <person name="Thoulutsang Y."/>
            <person name="Topham K."/>
            <person name="Towey S."/>
            <person name="Tsamla T."/>
            <person name="Tsomo N."/>
            <person name="Vallee D."/>
            <person name="Vassiliev H."/>
            <person name="Venkataraman V."/>
            <person name="Vinson J."/>
            <person name="Vo A."/>
            <person name="Wade C."/>
            <person name="Wang S."/>
            <person name="Wangchuk T."/>
            <person name="Wangdi T."/>
            <person name="Whittaker C."/>
            <person name="Wilkinson J."/>
            <person name="Wu Y."/>
            <person name="Wyman D."/>
            <person name="Yadav S."/>
            <person name="Yang S."/>
            <person name="Yang X."/>
            <person name="Yeager S."/>
            <person name="Yee E."/>
            <person name="Young G."/>
            <person name="Zainoun J."/>
            <person name="Zembeck L."/>
            <person name="Zimmer A."/>
            <person name="Zody M."/>
            <person name="Lander E."/>
        </authorList>
    </citation>
    <scope>NUCLEOTIDE SEQUENCE [LARGE SCALE GENOMIC DNA]</scope>
</reference>
<protein>
    <submittedName>
        <fullName evidence="1">Uncharacterized protein</fullName>
    </submittedName>
</protein>
<reference evidence="1" key="2">
    <citation type="submission" date="2025-08" db="UniProtKB">
        <authorList>
            <consortium name="Ensembl"/>
        </authorList>
    </citation>
    <scope>IDENTIFICATION</scope>
</reference>
<dbReference type="InterPro" id="IPR015943">
    <property type="entry name" value="WD40/YVTN_repeat-like_dom_sf"/>
</dbReference>
<dbReference type="eggNOG" id="KOG4121">
    <property type="taxonomic scope" value="Eukaryota"/>
</dbReference>
<reference evidence="1" key="3">
    <citation type="submission" date="2025-09" db="UniProtKB">
        <authorList>
            <consortium name="Ensembl"/>
        </authorList>
    </citation>
    <scope>IDENTIFICATION</scope>
</reference>
<dbReference type="Ensembl" id="ENSCSAVT00000005944.1">
    <property type="protein sequence ID" value="ENSCSAVP00000005869.1"/>
    <property type="gene ID" value="ENSCSAVG00000003506.1"/>
</dbReference>
<proteinExistence type="predicted"/>
<keyword evidence="2" id="KW-1185">Reference proteome</keyword>
<dbReference type="InParanoid" id="H2YKL7"/>
<dbReference type="Proteomes" id="UP000007875">
    <property type="component" value="Unassembled WGS sequence"/>
</dbReference>
<dbReference type="HOGENOM" id="CLU_1900903_0_0_1"/>
<organism evidence="1 2">
    <name type="scientific">Ciona savignyi</name>
    <name type="common">Pacific transparent sea squirt</name>
    <dbReference type="NCBI Taxonomy" id="51511"/>
    <lineage>
        <taxon>Eukaryota</taxon>
        <taxon>Metazoa</taxon>
        <taxon>Chordata</taxon>
        <taxon>Tunicata</taxon>
        <taxon>Ascidiacea</taxon>
        <taxon>Phlebobranchia</taxon>
        <taxon>Cionidae</taxon>
        <taxon>Ciona</taxon>
    </lineage>
</organism>
<evidence type="ECO:0000313" key="1">
    <source>
        <dbReference type="Ensembl" id="ENSCSAVP00000005869.1"/>
    </source>
</evidence>
<dbReference type="Gene3D" id="2.130.10.10">
    <property type="entry name" value="YVTN repeat-like/Quinoprotein amine dehydrogenase"/>
    <property type="match status" value="1"/>
</dbReference>
<dbReference type="SUPFAM" id="SSF117289">
    <property type="entry name" value="Nucleoporin domain"/>
    <property type="match status" value="1"/>
</dbReference>
<accession>H2YKL7</accession>
<dbReference type="AlphaFoldDB" id="H2YKL7"/>